<organism evidence="1">
    <name type="scientific">hydrothermal vent metagenome</name>
    <dbReference type="NCBI Taxonomy" id="652676"/>
    <lineage>
        <taxon>unclassified sequences</taxon>
        <taxon>metagenomes</taxon>
        <taxon>ecological metagenomes</taxon>
    </lineage>
</organism>
<gene>
    <name evidence="1" type="ORF">MNBD_GAMMA10-856</name>
</gene>
<evidence type="ECO:0000313" key="1">
    <source>
        <dbReference type="EMBL" id="VAW73571.1"/>
    </source>
</evidence>
<name>A0A3B0Y1H0_9ZZZZ</name>
<protein>
    <submittedName>
        <fullName evidence="1">Uncharacterized protein</fullName>
    </submittedName>
</protein>
<dbReference type="AlphaFoldDB" id="A0A3B0Y1H0"/>
<sequence>MLTHLQAHFLLSKSGILSVFGVKKEKSRECLVVSC</sequence>
<proteinExistence type="predicted"/>
<reference evidence="1" key="1">
    <citation type="submission" date="2018-06" db="EMBL/GenBank/DDBJ databases">
        <authorList>
            <person name="Zhirakovskaya E."/>
        </authorList>
    </citation>
    <scope>NUCLEOTIDE SEQUENCE</scope>
</reference>
<dbReference type="EMBL" id="UOFJ01000720">
    <property type="protein sequence ID" value="VAW73571.1"/>
    <property type="molecule type" value="Genomic_DNA"/>
</dbReference>
<accession>A0A3B0Y1H0</accession>